<dbReference type="PROSITE" id="PS51819">
    <property type="entry name" value="VOC"/>
    <property type="match status" value="1"/>
</dbReference>
<dbReference type="PANTHER" id="PTHR21366:SF14">
    <property type="entry name" value="GLYOXALASE DOMAIN-CONTAINING PROTEIN 5"/>
    <property type="match status" value="1"/>
</dbReference>
<proteinExistence type="predicted"/>
<dbReference type="EMBL" id="JBHLWK010000012">
    <property type="protein sequence ID" value="MFC0204553.1"/>
    <property type="molecule type" value="Genomic_DNA"/>
</dbReference>
<dbReference type="InterPro" id="IPR050383">
    <property type="entry name" value="GlyoxalaseI/FosfomycinResist"/>
</dbReference>
<organism evidence="2 3">
    <name type="scientific">Novosphingobium soli</name>
    <dbReference type="NCBI Taxonomy" id="574956"/>
    <lineage>
        <taxon>Bacteria</taxon>
        <taxon>Pseudomonadati</taxon>
        <taxon>Pseudomonadota</taxon>
        <taxon>Alphaproteobacteria</taxon>
        <taxon>Sphingomonadales</taxon>
        <taxon>Sphingomonadaceae</taxon>
        <taxon>Novosphingobium</taxon>
    </lineage>
</organism>
<sequence length="135" mass="15082">MPVSGIDHVNILTDDLEATASFYERLLGLTRSENPAIRSGIAGYWLRDAEGMPIIHLVDRLSASERYEGYRPGSSTNALHHVALRCDDFVEMKARVEAMGLEHRVNDLSRMGVMQIFLSDPNAVNLELNFHKVSA</sequence>
<dbReference type="Pfam" id="PF00903">
    <property type="entry name" value="Glyoxalase"/>
    <property type="match status" value="1"/>
</dbReference>
<evidence type="ECO:0000313" key="3">
    <source>
        <dbReference type="Proteomes" id="UP001589798"/>
    </source>
</evidence>
<dbReference type="InterPro" id="IPR029068">
    <property type="entry name" value="Glyas_Bleomycin-R_OHBP_Dase"/>
</dbReference>
<protein>
    <submittedName>
        <fullName evidence="2">VOC family protein</fullName>
    </submittedName>
</protein>
<evidence type="ECO:0000259" key="1">
    <source>
        <dbReference type="PROSITE" id="PS51819"/>
    </source>
</evidence>
<dbReference type="RefSeq" id="WP_379487312.1">
    <property type="nucleotide sequence ID" value="NZ_JBHLWK010000012.1"/>
</dbReference>
<dbReference type="Gene3D" id="3.10.180.10">
    <property type="entry name" value="2,3-Dihydroxybiphenyl 1,2-Dioxygenase, domain 1"/>
    <property type="match status" value="1"/>
</dbReference>
<gene>
    <name evidence="2" type="ORF">ACFFJC_09745</name>
</gene>
<dbReference type="InterPro" id="IPR037523">
    <property type="entry name" value="VOC_core"/>
</dbReference>
<name>A0ABV6CV24_9SPHN</name>
<reference evidence="2 3" key="1">
    <citation type="submission" date="2024-09" db="EMBL/GenBank/DDBJ databases">
        <authorList>
            <person name="Sun Q."/>
            <person name="Mori K."/>
        </authorList>
    </citation>
    <scope>NUCLEOTIDE SEQUENCE [LARGE SCALE GENOMIC DNA]</scope>
    <source>
        <strain evidence="2 3">CCM 7706</strain>
    </source>
</reference>
<dbReference type="PANTHER" id="PTHR21366">
    <property type="entry name" value="GLYOXALASE FAMILY PROTEIN"/>
    <property type="match status" value="1"/>
</dbReference>
<dbReference type="Proteomes" id="UP001589798">
    <property type="component" value="Unassembled WGS sequence"/>
</dbReference>
<comment type="caution">
    <text evidence="2">The sequence shown here is derived from an EMBL/GenBank/DDBJ whole genome shotgun (WGS) entry which is preliminary data.</text>
</comment>
<dbReference type="InterPro" id="IPR004360">
    <property type="entry name" value="Glyas_Fos-R_dOase_dom"/>
</dbReference>
<feature type="domain" description="VOC" evidence="1">
    <location>
        <begin position="5"/>
        <end position="131"/>
    </location>
</feature>
<keyword evidence="3" id="KW-1185">Reference proteome</keyword>
<accession>A0ABV6CV24</accession>
<dbReference type="SUPFAM" id="SSF54593">
    <property type="entry name" value="Glyoxalase/Bleomycin resistance protein/Dihydroxybiphenyl dioxygenase"/>
    <property type="match status" value="1"/>
</dbReference>
<evidence type="ECO:0000313" key="2">
    <source>
        <dbReference type="EMBL" id="MFC0204553.1"/>
    </source>
</evidence>